<organism evidence="2 3">
    <name type="scientific">Desulfobulbus propionicus (strain ATCC 33891 / DSM 2032 / VKM B-1956 / 1pr3)</name>
    <dbReference type="NCBI Taxonomy" id="577650"/>
    <lineage>
        <taxon>Bacteria</taxon>
        <taxon>Pseudomonadati</taxon>
        <taxon>Thermodesulfobacteriota</taxon>
        <taxon>Desulfobulbia</taxon>
        <taxon>Desulfobulbales</taxon>
        <taxon>Desulfobulbaceae</taxon>
        <taxon>Desulfobulbus</taxon>
    </lineage>
</organism>
<dbReference type="KEGG" id="dpr:Despr_2807"/>
<dbReference type="AlphaFoldDB" id="A0A7U4DQ88"/>
<evidence type="ECO:0000259" key="1">
    <source>
        <dbReference type="PROSITE" id="PS51833"/>
    </source>
</evidence>
<protein>
    <submittedName>
        <fullName evidence="2">Signal transduction protein</fullName>
    </submittedName>
</protein>
<evidence type="ECO:0000313" key="3">
    <source>
        <dbReference type="Proteomes" id="UP000006365"/>
    </source>
</evidence>
<name>A0A7U4DQ88_DESPD</name>
<dbReference type="PANTHER" id="PTHR33525:SF3">
    <property type="entry name" value="RIBONUCLEASE Y"/>
    <property type="match status" value="1"/>
</dbReference>
<accession>A0A7U4DQ88</accession>
<keyword evidence="3" id="KW-1185">Reference proteome</keyword>
<dbReference type="RefSeq" id="WP_015725466.1">
    <property type="nucleotide sequence ID" value="NC_014972.1"/>
</dbReference>
<reference evidence="2 3" key="1">
    <citation type="journal article" date="2011" name="Stand. Genomic Sci.">
        <title>Complete genome sequence of Desulfobulbus propionicus type strain (1pr3).</title>
        <authorList>
            <person name="Pagani I."/>
            <person name="Lapidus A."/>
            <person name="Nolan M."/>
            <person name="Lucas S."/>
            <person name="Hammon N."/>
            <person name="Deshpande S."/>
            <person name="Cheng J.F."/>
            <person name="Chertkov O."/>
            <person name="Davenport K."/>
            <person name="Tapia R."/>
            <person name="Han C."/>
            <person name="Goodwin L."/>
            <person name="Pitluck S."/>
            <person name="Liolios K."/>
            <person name="Mavromatis K."/>
            <person name="Ivanova N."/>
            <person name="Mikhailova N."/>
            <person name="Pati A."/>
            <person name="Chen A."/>
            <person name="Palaniappan K."/>
            <person name="Land M."/>
            <person name="Hauser L."/>
            <person name="Chang Y.J."/>
            <person name="Jeffries C.D."/>
            <person name="Detter J.C."/>
            <person name="Brambilla E."/>
            <person name="Kannan K.P."/>
            <person name="Djao O.D."/>
            <person name="Rohde M."/>
            <person name="Pukall R."/>
            <person name="Spring S."/>
            <person name="Goker M."/>
            <person name="Sikorski J."/>
            <person name="Woyke T."/>
            <person name="Bristow J."/>
            <person name="Eisen J.A."/>
            <person name="Markowitz V."/>
            <person name="Hugenholtz P."/>
            <person name="Kyrpides N.C."/>
            <person name="Klenk H.P."/>
        </authorList>
    </citation>
    <scope>NUCLEOTIDE SEQUENCE [LARGE SCALE GENOMIC DNA]</scope>
    <source>
        <strain evidence="3">ATCC 33891 / DSM 2032 / 1pr3</strain>
    </source>
</reference>
<dbReference type="Proteomes" id="UP000006365">
    <property type="component" value="Chromosome"/>
</dbReference>
<dbReference type="SUPFAM" id="SSF109604">
    <property type="entry name" value="HD-domain/PDEase-like"/>
    <property type="match status" value="1"/>
</dbReference>
<dbReference type="InterPro" id="IPR052340">
    <property type="entry name" value="RNase_Y/CdgJ"/>
</dbReference>
<dbReference type="Pfam" id="PF08668">
    <property type="entry name" value="HDOD"/>
    <property type="match status" value="1"/>
</dbReference>
<dbReference type="Gene3D" id="1.10.3210.10">
    <property type="entry name" value="Hypothetical protein af1432"/>
    <property type="match status" value="1"/>
</dbReference>
<dbReference type="PROSITE" id="PS51833">
    <property type="entry name" value="HDOD"/>
    <property type="match status" value="1"/>
</dbReference>
<feature type="domain" description="HDOD" evidence="1">
    <location>
        <begin position="14"/>
        <end position="210"/>
    </location>
</feature>
<evidence type="ECO:0000313" key="2">
    <source>
        <dbReference type="EMBL" id="ADW18941.1"/>
    </source>
</evidence>
<dbReference type="EMBL" id="CP002364">
    <property type="protein sequence ID" value="ADW18941.1"/>
    <property type="molecule type" value="Genomic_DNA"/>
</dbReference>
<dbReference type="PANTHER" id="PTHR33525">
    <property type="match status" value="1"/>
</dbReference>
<dbReference type="InterPro" id="IPR013976">
    <property type="entry name" value="HDOD"/>
</dbReference>
<gene>
    <name evidence="2" type="ordered locus">Despr_2807</name>
</gene>
<proteinExistence type="predicted"/>
<sequence length="281" mass="31053">MPPAASLIENFKKIRTLPHIVTRLVQLVNDEESTLQDFEAVIRLDPALVARLLTLVNSSYFGLARKVDSISRAVALLGMKNLHNIAVTDAIQGMLRSSSGTVEFSPQRLWLHSAASGICCKMIAERIFTINGDDAYLCGVLHDIGLIVEMEVEQEIFLQLIEQLTAGGPAIIELEQQLLGTDHCQIGYLLAQEWRIPGPIAEAIRDHHHDNGHIIPHSPTGILQMSEYIIQQLNFPAVKEGLPASLAPALATHIQSNVEEYRVLAEDLPEELEKTEKMYGG</sequence>